<feature type="region of interest" description="Disordered" evidence="1">
    <location>
        <begin position="70"/>
        <end position="108"/>
    </location>
</feature>
<dbReference type="Proteomes" id="UP000799640">
    <property type="component" value="Unassembled WGS sequence"/>
</dbReference>
<organism evidence="2 3">
    <name type="scientific">Trichodelitschia bisporula</name>
    <dbReference type="NCBI Taxonomy" id="703511"/>
    <lineage>
        <taxon>Eukaryota</taxon>
        <taxon>Fungi</taxon>
        <taxon>Dikarya</taxon>
        <taxon>Ascomycota</taxon>
        <taxon>Pezizomycotina</taxon>
        <taxon>Dothideomycetes</taxon>
        <taxon>Dothideomycetes incertae sedis</taxon>
        <taxon>Phaeotrichales</taxon>
        <taxon>Phaeotrichaceae</taxon>
        <taxon>Trichodelitschia</taxon>
    </lineage>
</organism>
<accession>A0A6G1I766</accession>
<dbReference type="EMBL" id="ML996689">
    <property type="protein sequence ID" value="KAF2404024.1"/>
    <property type="molecule type" value="Genomic_DNA"/>
</dbReference>
<proteinExistence type="predicted"/>
<evidence type="ECO:0000313" key="2">
    <source>
        <dbReference type="EMBL" id="KAF2404024.1"/>
    </source>
</evidence>
<dbReference type="AlphaFoldDB" id="A0A6G1I766"/>
<feature type="compositionally biased region" description="Polar residues" evidence="1">
    <location>
        <begin position="94"/>
        <end position="104"/>
    </location>
</feature>
<evidence type="ECO:0000313" key="3">
    <source>
        <dbReference type="Proteomes" id="UP000799640"/>
    </source>
</evidence>
<protein>
    <submittedName>
        <fullName evidence="2">Uncharacterized protein</fullName>
    </submittedName>
</protein>
<feature type="non-terminal residue" evidence="2">
    <location>
        <position position="127"/>
    </location>
</feature>
<sequence>MNGNANLAALINKTTAAIATIGLATATAQVDLGPTIAKCFEYPGPHVDPDLYNPNTFNPGHRTKYHLPKEQRHVQPNQWHKKQSTDKNYGTGKQAYSQKPTAQDSEVWIYANDPSAATINDVKPSTR</sequence>
<reference evidence="2" key="1">
    <citation type="journal article" date="2020" name="Stud. Mycol.">
        <title>101 Dothideomycetes genomes: a test case for predicting lifestyles and emergence of pathogens.</title>
        <authorList>
            <person name="Haridas S."/>
            <person name="Albert R."/>
            <person name="Binder M."/>
            <person name="Bloem J."/>
            <person name="Labutti K."/>
            <person name="Salamov A."/>
            <person name="Andreopoulos B."/>
            <person name="Baker S."/>
            <person name="Barry K."/>
            <person name="Bills G."/>
            <person name="Bluhm B."/>
            <person name="Cannon C."/>
            <person name="Castanera R."/>
            <person name="Culley D."/>
            <person name="Daum C."/>
            <person name="Ezra D."/>
            <person name="Gonzalez J."/>
            <person name="Henrissat B."/>
            <person name="Kuo A."/>
            <person name="Liang C."/>
            <person name="Lipzen A."/>
            <person name="Lutzoni F."/>
            <person name="Magnuson J."/>
            <person name="Mondo S."/>
            <person name="Nolan M."/>
            <person name="Ohm R."/>
            <person name="Pangilinan J."/>
            <person name="Park H.-J."/>
            <person name="Ramirez L."/>
            <person name="Alfaro M."/>
            <person name="Sun H."/>
            <person name="Tritt A."/>
            <person name="Yoshinaga Y."/>
            <person name="Zwiers L.-H."/>
            <person name="Turgeon B."/>
            <person name="Goodwin S."/>
            <person name="Spatafora J."/>
            <person name="Crous P."/>
            <person name="Grigoriev I."/>
        </authorList>
    </citation>
    <scope>NUCLEOTIDE SEQUENCE</scope>
    <source>
        <strain evidence="2">CBS 262.69</strain>
    </source>
</reference>
<keyword evidence="3" id="KW-1185">Reference proteome</keyword>
<name>A0A6G1I766_9PEZI</name>
<gene>
    <name evidence="2" type="ORF">EJ06DRAFT_527604</name>
</gene>
<evidence type="ECO:0000256" key="1">
    <source>
        <dbReference type="SAM" id="MobiDB-lite"/>
    </source>
</evidence>